<dbReference type="RefSeq" id="WP_022856688.1">
    <property type="nucleotide sequence ID" value="NZ_CAUPEW010000001.1"/>
</dbReference>
<feature type="domain" description="DUF8094" evidence="3">
    <location>
        <begin position="40"/>
        <end position="318"/>
    </location>
</feature>
<dbReference type="AlphaFoldDB" id="A0A2I1M343"/>
<accession>A0A2I1M343</accession>
<dbReference type="Proteomes" id="UP000242263">
    <property type="component" value="Unassembled WGS sequence"/>
</dbReference>
<evidence type="ECO:0000313" key="4">
    <source>
        <dbReference type="EMBL" id="PKZ14555.1"/>
    </source>
</evidence>
<evidence type="ECO:0000256" key="2">
    <source>
        <dbReference type="SAM" id="SignalP"/>
    </source>
</evidence>
<comment type="caution">
    <text evidence="4">The sequence shown here is derived from an EMBL/GenBank/DDBJ whole genome shotgun (WGS) entry which is preliminary data.</text>
</comment>
<feature type="signal peptide" evidence="2">
    <location>
        <begin position="1"/>
        <end position="24"/>
    </location>
</feature>
<name>A0A2I1M343_9BIFI</name>
<dbReference type="GeneID" id="35868522"/>
<proteinExistence type="predicted"/>
<dbReference type="PROSITE" id="PS51257">
    <property type="entry name" value="PROKAR_LIPOPROTEIN"/>
    <property type="match status" value="1"/>
</dbReference>
<gene>
    <name evidence="4" type="ORF">CYJ32_06360</name>
</gene>
<keyword evidence="2" id="KW-0732">Signal</keyword>
<reference evidence="4 5" key="1">
    <citation type="submission" date="2017-12" db="EMBL/GenBank/DDBJ databases">
        <title>Phylogenetic diversity of female urinary microbiome.</title>
        <authorList>
            <person name="Thomas-White K."/>
            <person name="Wolfe A.J."/>
        </authorList>
    </citation>
    <scope>NUCLEOTIDE SEQUENCE [LARGE SCALE GENOMIC DNA]</scope>
    <source>
        <strain evidence="4 5">UMB0064</strain>
    </source>
</reference>
<sequence length="333" mass="35852">MKIRQTMKRASAFVLGMLTIASLAACTPSPKASEDPSDSPVVTTDQENRIRQEIIKTISKADSDRDVNSLKARMEGPALQVRTSQLTIAQKNNKLDSSATIPDSLSQSVVSTSASWSRTLYAITTVTDQQQSQRLLVMNQDSATSNYKIWGLVRLFSGVQMPKFNVATIGSEQGDAKTEGLVKTPEAALREYADVLEKGSSSEYAKNFADDAFRQQVTTLTESVQKAIEQNEGSQSQKYTAETKDIKVLRTADGGALIVGEIKSVWTRTAGGNRKSMPASEGETALFGDAEATGTLEVTYVNEVALYIPAAGASDAQLRAVGAERQPVSVQAK</sequence>
<dbReference type="EMBL" id="PKGU01000004">
    <property type="protein sequence ID" value="PKZ14555.1"/>
    <property type="molecule type" value="Genomic_DNA"/>
</dbReference>
<dbReference type="Pfam" id="PF26366">
    <property type="entry name" value="DUF8094"/>
    <property type="match status" value="1"/>
</dbReference>
<protein>
    <recommendedName>
        <fullName evidence="3">DUF8094 domain-containing protein</fullName>
    </recommendedName>
</protein>
<feature type="region of interest" description="Disordered" evidence="1">
    <location>
        <begin position="27"/>
        <end position="47"/>
    </location>
</feature>
<evidence type="ECO:0000313" key="5">
    <source>
        <dbReference type="Proteomes" id="UP000242263"/>
    </source>
</evidence>
<evidence type="ECO:0000256" key="1">
    <source>
        <dbReference type="SAM" id="MobiDB-lite"/>
    </source>
</evidence>
<dbReference type="InterPro" id="IPR058407">
    <property type="entry name" value="DUF8094"/>
</dbReference>
<evidence type="ECO:0000259" key="3">
    <source>
        <dbReference type="Pfam" id="PF26366"/>
    </source>
</evidence>
<organism evidence="4 5">
    <name type="scientific">Alloscardovia omnicolens</name>
    <dbReference type="NCBI Taxonomy" id="419015"/>
    <lineage>
        <taxon>Bacteria</taxon>
        <taxon>Bacillati</taxon>
        <taxon>Actinomycetota</taxon>
        <taxon>Actinomycetes</taxon>
        <taxon>Bifidobacteriales</taxon>
        <taxon>Bifidobacteriaceae</taxon>
        <taxon>Alloscardovia</taxon>
    </lineage>
</organism>
<feature type="chain" id="PRO_5039728126" description="DUF8094 domain-containing protein" evidence="2">
    <location>
        <begin position="25"/>
        <end position="333"/>
    </location>
</feature>